<accession>A0A9P8KA80</accession>
<reference evidence="1" key="1">
    <citation type="journal article" date="2021" name="J Fungi (Basel)">
        <title>Virulence traits and population genomics of the black yeast Aureobasidium melanogenum.</title>
        <authorList>
            <person name="Cernosa A."/>
            <person name="Sun X."/>
            <person name="Gostincar C."/>
            <person name="Fang C."/>
            <person name="Gunde-Cimerman N."/>
            <person name="Song Z."/>
        </authorList>
    </citation>
    <scope>NUCLEOTIDE SEQUENCE</scope>
    <source>
        <strain evidence="1">EXF-8016</strain>
    </source>
</reference>
<feature type="non-terminal residue" evidence="1">
    <location>
        <position position="147"/>
    </location>
</feature>
<comment type="caution">
    <text evidence="1">The sequence shown here is derived from an EMBL/GenBank/DDBJ whole genome shotgun (WGS) entry which is preliminary data.</text>
</comment>
<protein>
    <submittedName>
        <fullName evidence="1">Uncharacterized protein</fullName>
    </submittedName>
</protein>
<evidence type="ECO:0000313" key="1">
    <source>
        <dbReference type="EMBL" id="KAH0237681.1"/>
    </source>
</evidence>
<dbReference type="EMBL" id="JAHFYH010000001">
    <property type="protein sequence ID" value="KAH0237681.1"/>
    <property type="molecule type" value="Genomic_DNA"/>
</dbReference>
<reference evidence="1" key="2">
    <citation type="submission" date="2021-08" db="EMBL/GenBank/DDBJ databases">
        <authorList>
            <person name="Gostincar C."/>
            <person name="Sun X."/>
            <person name="Song Z."/>
            <person name="Gunde-Cimerman N."/>
        </authorList>
    </citation>
    <scope>NUCLEOTIDE SEQUENCE</scope>
    <source>
        <strain evidence="1">EXF-8016</strain>
    </source>
</reference>
<dbReference type="AlphaFoldDB" id="A0A9P8KA80"/>
<name>A0A9P8KA80_AURME</name>
<evidence type="ECO:0000313" key="2">
    <source>
        <dbReference type="Proteomes" id="UP000767238"/>
    </source>
</evidence>
<organism evidence="1 2">
    <name type="scientific">Aureobasidium melanogenum</name>
    <name type="common">Aureobasidium pullulans var. melanogenum</name>
    <dbReference type="NCBI Taxonomy" id="46634"/>
    <lineage>
        <taxon>Eukaryota</taxon>
        <taxon>Fungi</taxon>
        <taxon>Dikarya</taxon>
        <taxon>Ascomycota</taxon>
        <taxon>Pezizomycotina</taxon>
        <taxon>Dothideomycetes</taxon>
        <taxon>Dothideomycetidae</taxon>
        <taxon>Dothideales</taxon>
        <taxon>Saccotheciaceae</taxon>
        <taxon>Aureobasidium</taxon>
    </lineage>
</organism>
<dbReference type="Proteomes" id="UP000767238">
    <property type="component" value="Unassembled WGS sequence"/>
</dbReference>
<gene>
    <name evidence="1" type="ORF">KCV03_g101</name>
</gene>
<sequence length="147" mass="16708">MHSRRHHPLPCVLNARHTHRAVRIESIASLGKQEPQSQPVVFRRHQCRPHSHLLQPILRRQTTFSTWPATINCSAIGLSDGNRFLLKGVGVARCIELNGDIGAARDQCPDRLSSPYLNKKRSAGLCKHPDRRWNVDGICDLWIQEAR</sequence>
<proteinExistence type="predicted"/>